<reference evidence="1" key="1">
    <citation type="journal article" date="2021" name="Proc. Natl. Acad. Sci. U.S.A.">
        <title>A Catalog of Tens of Thousands of Viruses from Human Metagenomes Reveals Hidden Associations with Chronic Diseases.</title>
        <authorList>
            <person name="Tisza M.J."/>
            <person name="Buck C.B."/>
        </authorList>
    </citation>
    <scope>NUCLEOTIDE SEQUENCE</scope>
    <source>
        <strain evidence="1">CtijX18</strain>
    </source>
</reference>
<evidence type="ECO:0000313" key="1">
    <source>
        <dbReference type="EMBL" id="DAF97468.1"/>
    </source>
</evidence>
<proteinExistence type="predicted"/>
<name>A0A8S5USU0_9CAUD</name>
<accession>A0A8S5USU0</accession>
<dbReference type="EMBL" id="BK016133">
    <property type="protein sequence ID" value="DAF97468.1"/>
    <property type="molecule type" value="Genomic_DNA"/>
</dbReference>
<organism evidence="1">
    <name type="scientific">Myoviridae sp. ctijX18</name>
    <dbReference type="NCBI Taxonomy" id="2825154"/>
    <lineage>
        <taxon>Viruses</taxon>
        <taxon>Duplodnaviria</taxon>
        <taxon>Heunggongvirae</taxon>
        <taxon>Uroviricota</taxon>
        <taxon>Caudoviricetes</taxon>
    </lineage>
</organism>
<protein>
    <submittedName>
        <fullName evidence="1">Uncharacterized protein</fullName>
    </submittedName>
</protein>
<sequence length="34" mass="3964">MTPTASETHKQPSLQEETFILLRFLIHSFVAFSR</sequence>